<gene>
    <name evidence="1" type="ORF">ACFPFM_39225</name>
</gene>
<sequence>MTTSIPARLSAEAVIPLGTLDPAAPPDDLGWLDEVVGDARVVAIGESAHYNAESYLLRHRLCRYLVERHGFGAYALEPGFTEGWAVDAWVRGGADADQPGRSMGDGMVSLMLMWTQVRAHLEWMRRHNATAARPVGYYGIDLGGANASPLTGLDAVTAYLARADPDFEVDPGLRETAASFAPPSPFSAPAAFAAYGGLPAGTRDAFTAGLAELAARMNGRRLTYRQRTGTDAHERALRSLHLLTALDTVVRAMARGDVPTAMFTRDAAMADTVEWILRREDRIVLAAHDAHVQRHPAALPGMPAFTPLGMHLADRLGEDYRVVGTTTGTGRTLNTGPDFYAGALFTELGAPEPDSLDGLLHASHDGPFATDLRRLPPADTGAVRAVTRQRLGASYSDVSPLDAYDALVHLPHVTAAEPDEDALARSPEEVREAFTRWRAR</sequence>
<comment type="caution">
    <text evidence="1">The sequence shown here is derived from an EMBL/GenBank/DDBJ whole genome shotgun (WGS) entry which is preliminary data.</text>
</comment>
<dbReference type="Pfam" id="PF05139">
    <property type="entry name" value="Erythro_esteras"/>
    <property type="match status" value="1"/>
</dbReference>
<dbReference type="InterPro" id="IPR007815">
    <property type="entry name" value="Emycin_Estase"/>
</dbReference>
<evidence type="ECO:0000313" key="1">
    <source>
        <dbReference type="EMBL" id="MFC5059780.1"/>
    </source>
</evidence>
<proteinExistence type="predicted"/>
<protein>
    <submittedName>
        <fullName evidence="1">Erythromycin esterase family protein</fullName>
        <ecNumber evidence="1">3.1.1.-</ecNumber>
    </submittedName>
</protein>
<dbReference type="EC" id="3.1.1.-" evidence="1"/>
<accession>A0ABV9YAN9</accession>
<keyword evidence="1" id="KW-0378">Hydrolase</keyword>
<reference evidence="2" key="1">
    <citation type="journal article" date="2019" name="Int. J. Syst. Evol. Microbiol.">
        <title>The Global Catalogue of Microorganisms (GCM) 10K type strain sequencing project: providing services to taxonomists for standard genome sequencing and annotation.</title>
        <authorList>
            <consortium name="The Broad Institute Genomics Platform"/>
            <consortium name="The Broad Institute Genome Sequencing Center for Infectious Disease"/>
            <person name="Wu L."/>
            <person name="Ma J."/>
        </authorList>
    </citation>
    <scope>NUCLEOTIDE SEQUENCE [LARGE SCALE GENOMIC DNA]</scope>
    <source>
        <strain evidence="2">KCTC 12848</strain>
    </source>
</reference>
<dbReference type="Gene3D" id="1.20.1440.30">
    <property type="entry name" value="Biosynthetic Protein domain"/>
    <property type="match status" value="1"/>
</dbReference>
<dbReference type="Gene3D" id="3.40.1660.10">
    <property type="entry name" value="EreA-like (biosynthetic domain)"/>
    <property type="match status" value="1"/>
</dbReference>
<dbReference type="Gene3D" id="3.30.1870.10">
    <property type="entry name" value="EreA-like, domain 2"/>
    <property type="match status" value="1"/>
</dbReference>
<dbReference type="PANTHER" id="PTHR31299">
    <property type="entry name" value="ESTERASE, PUTATIVE (AFU_ORTHOLOGUE AFUA_1G05850)-RELATED"/>
    <property type="match status" value="1"/>
</dbReference>
<organism evidence="1 2">
    <name type="scientific">Saccharothrix xinjiangensis</name>
    <dbReference type="NCBI Taxonomy" id="204798"/>
    <lineage>
        <taxon>Bacteria</taxon>
        <taxon>Bacillati</taxon>
        <taxon>Actinomycetota</taxon>
        <taxon>Actinomycetes</taxon>
        <taxon>Pseudonocardiales</taxon>
        <taxon>Pseudonocardiaceae</taxon>
        <taxon>Saccharothrix</taxon>
    </lineage>
</organism>
<dbReference type="PANTHER" id="PTHR31299:SF0">
    <property type="entry name" value="ESTERASE, PUTATIVE (AFU_ORTHOLOGUE AFUA_1G05850)-RELATED"/>
    <property type="match status" value="1"/>
</dbReference>
<dbReference type="CDD" id="cd14728">
    <property type="entry name" value="Ere-like"/>
    <property type="match status" value="1"/>
</dbReference>
<dbReference type="Proteomes" id="UP001595833">
    <property type="component" value="Unassembled WGS sequence"/>
</dbReference>
<name>A0ABV9YAN9_9PSEU</name>
<dbReference type="RefSeq" id="WP_344043510.1">
    <property type="nucleotide sequence ID" value="NZ_BAAAKE010000046.1"/>
</dbReference>
<dbReference type="GO" id="GO:0016787">
    <property type="term" value="F:hydrolase activity"/>
    <property type="evidence" value="ECO:0007669"/>
    <property type="project" value="UniProtKB-KW"/>
</dbReference>
<keyword evidence="2" id="KW-1185">Reference proteome</keyword>
<dbReference type="SUPFAM" id="SSF159501">
    <property type="entry name" value="EreA/ChaN-like"/>
    <property type="match status" value="1"/>
</dbReference>
<dbReference type="EMBL" id="JBHSJB010000047">
    <property type="protein sequence ID" value="MFC5059780.1"/>
    <property type="molecule type" value="Genomic_DNA"/>
</dbReference>
<evidence type="ECO:0000313" key="2">
    <source>
        <dbReference type="Proteomes" id="UP001595833"/>
    </source>
</evidence>
<dbReference type="InterPro" id="IPR052036">
    <property type="entry name" value="Hydrolase/PRTase-associated"/>
</dbReference>